<evidence type="ECO:0000313" key="3">
    <source>
        <dbReference type="Proteomes" id="UP001239445"/>
    </source>
</evidence>
<keyword evidence="3" id="KW-1185">Reference proteome</keyword>
<protein>
    <submittedName>
        <fullName evidence="2">Heterokaryon incompatibility protein-domain-containing protein</fullName>
    </submittedName>
</protein>
<dbReference type="EMBL" id="MU839842">
    <property type="protein sequence ID" value="KAK1751248.1"/>
    <property type="molecule type" value="Genomic_DNA"/>
</dbReference>
<organism evidence="2 3">
    <name type="scientific">Echria macrotheca</name>
    <dbReference type="NCBI Taxonomy" id="438768"/>
    <lineage>
        <taxon>Eukaryota</taxon>
        <taxon>Fungi</taxon>
        <taxon>Dikarya</taxon>
        <taxon>Ascomycota</taxon>
        <taxon>Pezizomycotina</taxon>
        <taxon>Sordariomycetes</taxon>
        <taxon>Sordariomycetidae</taxon>
        <taxon>Sordariales</taxon>
        <taxon>Schizotheciaceae</taxon>
        <taxon>Echria</taxon>
    </lineage>
</organism>
<dbReference type="PANTHER" id="PTHR24148:SF64">
    <property type="entry name" value="HETEROKARYON INCOMPATIBILITY DOMAIN-CONTAINING PROTEIN"/>
    <property type="match status" value="1"/>
</dbReference>
<reference evidence="2" key="1">
    <citation type="submission" date="2023-06" db="EMBL/GenBank/DDBJ databases">
        <title>Genome-scale phylogeny and comparative genomics of the fungal order Sordariales.</title>
        <authorList>
            <consortium name="Lawrence Berkeley National Laboratory"/>
            <person name="Hensen N."/>
            <person name="Bonometti L."/>
            <person name="Westerberg I."/>
            <person name="Brannstrom I.O."/>
            <person name="Guillou S."/>
            <person name="Cros-Aarteil S."/>
            <person name="Calhoun S."/>
            <person name="Haridas S."/>
            <person name="Kuo A."/>
            <person name="Mondo S."/>
            <person name="Pangilinan J."/>
            <person name="Riley R."/>
            <person name="Labutti K."/>
            <person name="Andreopoulos B."/>
            <person name="Lipzen A."/>
            <person name="Chen C."/>
            <person name="Yanf M."/>
            <person name="Daum C."/>
            <person name="Ng V."/>
            <person name="Clum A."/>
            <person name="Steindorff A."/>
            <person name="Ohm R."/>
            <person name="Martin F."/>
            <person name="Silar P."/>
            <person name="Natvig D."/>
            <person name="Lalanne C."/>
            <person name="Gautier V."/>
            <person name="Ament-Velasquez S.L."/>
            <person name="Kruys A."/>
            <person name="Hutchinson M.I."/>
            <person name="Powell A.J."/>
            <person name="Barry K."/>
            <person name="Miller A.N."/>
            <person name="Grigoriev I.V."/>
            <person name="Debuchy R."/>
            <person name="Gladieux P."/>
            <person name="Thoren M.H."/>
            <person name="Johannesson H."/>
        </authorList>
    </citation>
    <scope>NUCLEOTIDE SEQUENCE</scope>
    <source>
        <strain evidence="2">PSN4</strain>
    </source>
</reference>
<gene>
    <name evidence="2" type="ORF">QBC47DRAFT_307751</name>
</gene>
<dbReference type="Pfam" id="PF06985">
    <property type="entry name" value="HET"/>
    <property type="match status" value="1"/>
</dbReference>
<dbReference type="AlphaFoldDB" id="A0AAJ0B6D7"/>
<sequence>MGPYPEEHKPRYEYQPITAPNTVRLLKIEPRLFRLRCSLVEHHLDAKDAAPFDAISYRWGASSEKTKVLDFGGKILPIPASAHEIIWNRASLWRTRLMWIDAICIDQEDQNDKNQQVGLMRDIYNKADRTIVWLGEAPDVVLAFNFLNEMLVQINLSKDNLELATMGLKRINDANPKWAALKRMLENPYWSRVWIVQEIVASRKVHIRYGGLWFDWDLFAPIVKELYTDSSSGLLQKLDLAEGMATPPFLAVHRIHSIESMRADYQTGVRWALAPVLINFAVSQSTLDKDHIFAFQGISSAVEDGALTPDYGKPALDIFREAVLYSLHRSRFMILSMAGMSHTRASVPDWPSWVPDFQAVSGLEPQLATALHTYAPYRASGICWPIVFAPEGSNEVTIRGFVVDEIVALTQLPPPDRSLWRGFGEVHSEDEKASVTMVLQDVGRFREAQELVESRLPPTYFNGQTRWDAFWRTYLGNKSTTSYPAEDDYGDRLRGFMDTQERVILALAFIVGDGHLKLSKEQCHNLRQAALGDRKVTDAANTSHIGLLVGCTMGQRRVAVTRKGFLALAPKDAREGDLVSIFAGGKVPYVLRRAAGQGAGTEKYRLVGEGYLHGFMDGEIWASQVGLQEIVLV</sequence>
<dbReference type="InterPro" id="IPR052895">
    <property type="entry name" value="HetReg/Transcr_Mod"/>
</dbReference>
<evidence type="ECO:0000313" key="2">
    <source>
        <dbReference type="EMBL" id="KAK1751248.1"/>
    </source>
</evidence>
<dbReference type="Pfam" id="PF26639">
    <property type="entry name" value="Het-6_barrel"/>
    <property type="match status" value="1"/>
</dbReference>
<evidence type="ECO:0000259" key="1">
    <source>
        <dbReference type="Pfam" id="PF06985"/>
    </source>
</evidence>
<accession>A0AAJ0B6D7</accession>
<name>A0AAJ0B6D7_9PEZI</name>
<dbReference type="InterPro" id="IPR010730">
    <property type="entry name" value="HET"/>
</dbReference>
<dbReference type="PANTHER" id="PTHR24148">
    <property type="entry name" value="ANKYRIN REPEAT DOMAIN-CONTAINING PROTEIN 39 HOMOLOG-RELATED"/>
    <property type="match status" value="1"/>
</dbReference>
<dbReference type="Proteomes" id="UP001239445">
    <property type="component" value="Unassembled WGS sequence"/>
</dbReference>
<feature type="domain" description="Heterokaryon incompatibility" evidence="1">
    <location>
        <begin position="52"/>
        <end position="198"/>
    </location>
</feature>
<proteinExistence type="predicted"/>
<comment type="caution">
    <text evidence="2">The sequence shown here is derived from an EMBL/GenBank/DDBJ whole genome shotgun (WGS) entry which is preliminary data.</text>
</comment>